<keyword evidence="1" id="KW-1133">Transmembrane helix</keyword>
<feature type="transmembrane region" description="Helical" evidence="1">
    <location>
        <begin position="29"/>
        <end position="49"/>
    </location>
</feature>
<feature type="transmembrane region" description="Helical" evidence="1">
    <location>
        <begin position="56"/>
        <end position="79"/>
    </location>
</feature>
<comment type="caution">
    <text evidence="2">The sequence shown here is derived from an EMBL/GenBank/DDBJ whole genome shotgun (WGS) entry which is preliminary data.</text>
</comment>
<dbReference type="OrthoDB" id="1376015at2"/>
<feature type="transmembrane region" description="Helical" evidence="1">
    <location>
        <begin position="99"/>
        <end position="127"/>
    </location>
</feature>
<dbReference type="RefSeq" id="WP_135484028.1">
    <property type="nucleotide sequence ID" value="NZ_SRMF01000006.1"/>
</dbReference>
<feature type="transmembrane region" description="Helical" evidence="1">
    <location>
        <begin position="139"/>
        <end position="158"/>
    </location>
</feature>
<dbReference type="EMBL" id="SRMF01000006">
    <property type="protein sequence ID" value="TGG92099.1"/>
    <property type="molecule type" value="Genomic_DNA"/>
</dbReference>
<gene>
    <name evidence="2" type="ORF">E4656_14570</name>
</gene>
<keyword evidence="1" id="KW-0472">Membrane</keyword>
<evidence type="ECO:0000313" key="2">
    <source>
        <dbReference type="EMBL" id="TGG92099.1"/>
    </source>
</evidence>
<reference evidence="2 3" key="1">
    <citation type="submission" date="2019-04" db="EMBL/GenBank/DDBJ databases">
        <title>Natronospirillum operosus gen. nov., sp. nov., a haloalkaliphilic satellite isolated from decaying biomass of laboratory culture of cyanobacterium Geitlerinema sp. and proposal of Natronospirillaceae fam. nov. and Saccharospirillaceae fam. nov.</title>
        <authorList>
            <person name="Kevbrin V."/>
            <person name="Boltyanskaya Y."/>
            <person name="Koziaeva V."/>
            <person name="Grouzdev D.S."/>
            <person name="Park M."/>
            <person name="Cho J."/>
        </authorList>
    </citation>
    <scope>NUCLEOTIDE SEQUENCE [LARGE SCALE GENOMIC DNA]</scope>
    <source>
        <strain evidence="2 3">G-116</strain>
    </source>
</reference>
<proteinExistence type="predicted"/>
<dbReference type="Gene3D" id="3.40.720.10">
    <property type="entry name" value="Alkaline Phosphatase, subunit A"/>
    <property type="match status" value="1"/>
</dbReference>
<accession>A0A4Z0W6X5</accession>
<keyword evidence="3" id="KW-1185">Reference proteome</keyword>
<evidence type="ECO:0008006" key="4">
    <source>
        <dbReference type="Google" id="ProtNLM"/>
    </source>
</evidence>
<evidence type="ECO:0000313" key="3">
    <source>
        <dbReference type="Proteomes" id="UP000297475"/>
    </source>
</evidence>
<dbReference type="AlphaFoldDB" id="A0A4Z0W6X5"/>
<dbReference type="Proteomes" id="UP000297475">
    <property type="component" value="Unassembled WGS sequence"/>
</dbReference>
<evidence type="ECO:0000256" key="1">
    <source>
        <dbReference type="SAM" id="Phobius"/>
    </source>
</evidence>
<name>A0A4Z0W6X5_9GAMM</name>
<protein>
    <recommendedName>
        <fullName evidence="4">Sulfatase</fullName>
    </recommendedName>
</protein>
<organism evidence="2 3">
    <name type="scientific">Natronospirillum operosum</name>
    <dbReference type="NCBI Taxonomy" id="2759953"/>
    <lineage>
        <taxon>Bacteria</taxon>
        <taxon>Pseudomonadati</taxon>
        <taxon>Pseudomonadota</taxon>
        <taxon>Gammaproteobacteria</taxon>
        <taxon>Oceanospirillales</taxon>
        <taxon>Natronospirillaceae</taxon>
        <taxon>Natronospirillum</taxon>
    </lineage>
</organism>
<keyword evidence="1" id="KW-0812">Transmembrane</keyword>
<sequence>MRRTVVVLLLLNLLFVAVAWPQAWGGRLPLFAAEALLLTGLFLLLPAGAWRAVPAYLIGVLYVVAALIAGFDILVRTSLGRALNLYLDFPLLRSAYDLSLTNLGVVATVLIALGGALAISGLTFMLGRLLAGLHARSGTARWAGSGLLALGLIAAGAADAGRGPVAAEGISTLHDQWRQAQQTRQEQREFARTLATEAARAEPTALPGLAGRDVYLVFVESYGMEAIVDPEYAPAIRSLLAAIEQQLDGTGMQALTGRLIAPIQGGQSWLAHGTLLSGEWLPNQVLYETMLDSSKPTLVTDFSATGHQTHAVMPANTRDWPVADQYGFDGIHDARTMGYAGPAMNFFTMPDQYTLSWLYHGLRQEAEGPLFAEVALISSHAPWVPVIPIVDWDQVDDGQLFHQHANSHPSPDEVFQDNAQVREYYLDSIEYSLQVVADYAERYLPEDALLIAIGDHEAPPIVTSTEVNRAVPVHLISQDEDLLDAWVHWLQADAFAQTLVDGFWPGTEQAPAAPGMDAFRQSLHRVYGDSD</sequence>
<dbReference type="SUPFAM" id="SSF53649">
    <property type="entry name" value="Alkaline phosphatase-like"/>
    <property type="match status" value="1"/>
</dbReference>
<dbReference type="InterPro" id="IPR017850">
    <property type="entry name" value="Alkaline_phosphatase_core_sf"/>
</dbReference>